<dbReference type="EMBL" id="CAXDID020000003">
    <property type="protein sequence ID" value="CAL5972056.1"/>
    <property type="molecule type" value="Genomic_DNA"/>
</dbReference>
<reference evidence="2" key="1">
    <citation type="submission" date="2023-06" db="EMBL/GenBank/DDBJ databases">
        <authorList>
            <person name="Kurt Z."/>
        </authorList>
    </citation>
    <scope>NUCLEOTIDE SEQUENCE</scope>
</reference>
<keyword evidence="1" id="KW-0472">Membrane</keyword>
<accession>A0AA86NV44</accession>
<evidence type="ECO:0000256" key="1">
    <source>
        <dbReference type="SAM" id="Phobius"/>
    </source>
</evidence>
<reference evidence="3 4" key="2">
    <citation type="submission" date="2024-07" db="EMBL/GenBank/DDBJ databases">
        <authorList>
            <person name="Akdeniz Z."/>
        </authorList>
    </citation>
    <scope>NUCLEOTIDE SEQUENCE [LARGE SCALE GENOMIC DNA]</scope>
</reference>
<protein>
    <recommendedName>
        <fullName evidence="5">Transmembrane protein</fullName>
    </recommendedName>
</protein>
<sequence>MMLCIVQILQELLRTEKTLMYNCFTTNADLNVLLDANTITVTLNSMFSNQCNIPHGVFVSLQIDSLGTYEPNTYVLDFMYKSATQTINVDCNIIDCSNIKSTQSATIVLETKTSVTYIPVGSIRVSRGLADQCFHDDDSYVELYQGSVVAVLYPTYNCFNIISSNTAGVDNLLPISSAKAYIDYSDNTNGVFEQLQISIEAGIFIPTLQFSKTDTPLRIRLSNPKISEFFEQSMTNGIMTKNLKIIQIGLTFLLDTAFTMKIKKTAQTTLNYYKLMGIPYAYSKFDMKIVNNGFYVTKAGSPQLAPANQLLNNLGVTGYIIEYIFTTYSVSGTDTFRYRLMSPGVVSGSNLFTLDVTQTTCEERFPNQGCATLMPKLRATPIKELKAYLVFYFQKDQEVLQNYTINIDNIFDSCFSDGVLDYSKQKSKLMINISSNAASKTCTISKNDAISVVITNAISKQQLATLNIDYKTNDMYFEIDSVVLDKQPEIRVQFFRDLVLQDAISLTQYVENYDYAPTQTKEIIIVSIILSVNLAITIVYILVKFLLYPYVNSRLLKSQVKVKKFVTATEDEVDM</sequence>
<evidence type="ECO:0000313" key="4">
    <source>
        <dbReference type="Proteomes" id="UP001642409"/>
    </source>
</evidence>
<evidence type="ECO:0000313" key="2">
    <source>
        <dbReference type="EMBL" id="CAI9927157.1"/>
    </source>
</evidence>
<keyword evidence="1" id="KW-0812">Transmembrane</keyword>
<organism evidence="2">
    <name type="scientific">Hexamita inflata</name>
    <dbReference type="NCBI Taxonomy" id="28002"/>
    <lineage>
        <taxon>Eukaryota</taxon>
        <taxon>Metamonada</taxon>
        <taxon>Diplomonadida</taxon>
        <taxon>Hexamitidae</taxon>
        <taxon>Hexamitinae</taxon>
        <taxon>Hexamita</taxon>
    </lineage>
</organism>
<keyword evidence="1" id="KW-1133">Transmembrane helix</keyword>
<name>A0AA86NV44_9EUKA</name>
<proteinExistence type="predicted"/>
<evidence type="ECO:0008006" key="5">
    <source>
        <dbReference type="Google" id="ProtNLM"/>
    </source>
</evidence>
<evidence type="ECO:0000313" key="3">
    <source>
        <dbReference type="EMBL" id="CAL5972056.1"/>
    </source>
</evidence>
<gene>
    <name evidence="2" type="ORF">HINF_LOCUS14802</name>
    <name evidence="3" type="ORF">HINF_LOCUS1714</name>
</gene>
<dbReference type="Proteomes" id="UP001642409">
    <property type="component" value="Unassembled WGS sequence"/>
</dbReference>
<dbReference type="EMBL" id="CATOUU010000380">
    <property type="protein sequence ID" value="CAI9927157.1"/>
    <property type="molecule type" value="Genomic_DNA"/>
</dbReference>
<feature type="transmembrane region" description="Helical" evidence="1">
    <location>
        <begin position="523"/>
        <end position="547"/>
    </location>
</feature>
<comment type="caution">
    <text evidence="2">The sequence shown here is derived from an EMBL/GenBank/DDBJ whole genome shotgun (WGS) entry which is preliminary data.</text>
</comment>
<keyword evidence="4" id="KW-1185">Reference proteome</keyword>
<dbReference type="AlphaFoldDB" id="A0AA86NV44"/>